<reference evidence="1 2" key="1">
    <citation type="submission" date="2016-12" db="EMBL/GenBank/DDBJ databases">
        <title>The whole genome sequencing and assembly of Bacillus cohnii DSM 6307T strain.</title>
        <authorList>
            <person name="Lee Y.-J."/>
            <person name="Yi H."/>
            <person name="Bahn Y.-S."/>
            <person name="Kim J.F."/>
            <person name="Lee D.-W."/>
        </authorList>
    </citation>
    <scope>NUCLEOTIDE SEQUENCE [LARGE SCALE GENOMIC DNA]</scope>
    <source>
        <strain evidence="1 2">DSM 6307</strain>
    </source>
</reference>
<dbReference type="STRING" id="1314751.GCA_001591425_00771"/>
<accession>A0A223KUM9</accession>
<dbReference type="Proteomes" id="UP000215224">
    <property type="component" value="Chromosome"/>
</dbReference>
<dbReference type="RefSeq" id="WP_066412379.1">
    <property type="nucleotide sequence ID" value="NZ_CP018866.1"/>
</dbReference>
<evidence type="ECO:0000313" key="1">
    <source>
        <dbReference type="EMBL" id="AST93033.1"/>
    </source>
</evidence>
<sequence length="61" mass="7080">MSRELKVSIPSCYVWITEGNTKRAELFKRYVAGYVNRYNPGYELVKISGMQAIIKPKNDPR</sequence>
<organism evidence="1 2">
    <name type="scientific">Sutcliffiella cohnii</name>
    <dbReference type="NCBI Taxonomy" id="33932"/>
    <lineage>
        <taxon>Bacteria</taxon>
        <taxon>Bacillati</taxon>
        <taxon>Bacillota</taxon>
        <taxon>Bacilli</taxon>
        <taxon>Bacillales</taxon>
        <taxon>Bacillaceae</taxon>
        <taxon>Sutcliffiella</taxon>
    </lineage>
</organism>
<proteinExistence type="predicted"/>
<protein>
    <recommendedName>
        <fullName evidence="3">Transposase</fullName>
    </recommendedName>
</protein>
<evidence type="ECO:0000313" key="2">
    <source>
        <dbReference type="Proteomes" id="UP000215224"/>
    </source>
</evidence>
<dbReference type="KEGG" id="bcoh:BC6307_18100"/>
<keyword evidence="2" id="KW-1185">Reference proteome</keyword>
<gene>
    <name evidence="1" type="ORF">BC6307_18100</name>
</gene>
<dbReference type="AlphaFoldDB" id="A0A223KUM9"/>
<dbReference type="EMBL" id="CP018866">
    <property type="protein sequence ID" value="AST93033.1"/>
    <property type="molecule type" value="Genomic_DNA"/>
</dbReference>
<name>A0A223KUM9_9BACI</name>
<evidence type="ECO:0008006" key="3">
    <source>
        <dbReference type="Google" id="ProtNLM"/>
    </source>
</evidence>